<dbReference type="RefSeq" id="WP_182167532.1">
    <property type="nucleotide sequence ID" value="NZ_JACFXV010000064.1"/>
</dbReference>
<evidence type="ECO:0000313" key="6">
    <source>
        <dbReference type="EMBL" id="MBA5778832.1"/>
    </source>
</evidence>
<evidence type="ECO:0000256" key="3">
    <source>
        <dbReference type="SAM" id="MobiDB-lite"/>
    </source>
</evidence>
<name>A0A839AIS9_9HYPH</name>
<dbReference type="Pfam" id="PF25954">
    <property type="entry name" value="Beta-barrel_RND_2"/>
    <property type="match status" value="1"/>
</dbReference>
<dbReference type="InterPro" id="IPR058792">
    <property type="entry name" value="Beta-barrel_RND_2"/>
</dbReference>
<dbReference type="SUPFAM" id="SSF111369">
    <property type="entry name" value="HlyD-like secretion proteins"/>
    <property type="match status" value="1"/>
</dbReference>
<accession>A0A839AIS9</accession>
<dbReference type="InterPro" id="IPR058625">
    <property type="entry name" value="MdtA-like_BSH"/>
</dbReference>
<organism evidence="6 7">
    <name type="scientific">Stappia albiluteola</name>
    <dbReference type="NCBI Taxonomy" id="2758565"/>
    <lineage>
        <taxon>Bacteria</taxon>
        <taxon>Pseudomonadati</taxon>
        <taxon>Pseudomonadota</taxon>
        <taxon>Alphaproteobacteria</taxon>
        <taxon>Hyphomicrobiales</taxon>
        <taxon>Stappiaceae</taxon>
        <taxon>Stappia</taxon>
    </lineage>
</organism>
<evidence type="ECO:0000259" key="4">
    <source>
        <dbReference type="Pfam" id="PF25917"/>
    </source>
</evidence>
<feature type="region of interest" description="Disordered" evidence="3">
    <location>
        <begin position="309"/>
        <end position="329"/>
    </location>
</feature>
<comment type="similarity">
    <text evidence="1">Belongs to the membrane fusion protein (MFP) (TC 8.A.1) family.</text>
</comment>
<gene>
    <name evidence="6" type="ORF">H2509_17030</name>
</gene>
<keyword evidence="7" id="KW-1185">Reference proteome</keyword>
<dbReference type="GO" id="GO:0015562">
    <property type="term" value="F:efflux transmembrane transporter activity"/>
    <property type="evidence" value="ECO:0007669"/>
    <property type="project" value="TreeGrafter"/>
</dbReference>
<dbReference type="NCBIfam" id="TIGR01730">
    <property type="entry name" value="RND_mfp"/>
    <property type="match status" value="1"/>
</dbReference>
<evidence type="ECO:0000259" key="5">
    <source>
        <dbReference type="Pfam" id="PF25954"/>
    </source>
</evidence>
<feature type="domain" description="Multidrug resistance protein MdtA-like barrel-sandwich hybrid" evidence="4">
    <location>
        <begin position="72"/>
        <end position="191"/>
    </location>
</feature>
<evidence type="ECO:0000256" key="2">
    <source>
        <dbReference type="SAM" id="Coils"/>
    </source>
</evidence>
<dbReference type="Proteomes" id="UP000541109">
    <property type="component" value="Unassembled WGS sequence"/>
</dbReference>
<dbReference type="Gene3D" id="1.10.287.470">
    <property type="entry name" value="Helix hairpin bin"/>
    <property type="match status" value="1"/>
</dbReference>
<dbReference type="Gene3D" id="2.40.30.170">
    <property type="match status" value="1"/>
</dbReference>
<evidence type="ECO:0000313" key="7">
    <source>
        <dbReference type="Proteomes" id="UP000541109"/>
    </source>
</evidence>
<protein>
    <submittedName>
        <fullName evidence="6">Efflux RND transporter periplasmic adaptor subunit</fullName>
    </submittedName>
</protein>
<dbReference type="AlphaFoldDB" id="A0A839AIS9"/>
<comment type="caution">
    <text evidence="6">The sequence shown here is derived from an EMBL/GenBank/DDBJ whole genome shotgun (WGS) entry which is preliminary data.</text>
</comment>
<proteinExistence type="inferred from homology"/>
<dbReference type="EMBL" id="JACFXV010000064">
    <property type="protein sequence ID" value="MBA5778832.1"/>
    <property type="molecule type" value="Genomic_DNA"/>
</dbReference>
<dbReference type="Gene3D" id="2.40.420.20">
    <property type="match status" value="1"/>
</dbReference>
<dbReference type="PANTHER" id="PTHR30469">
    <property type="entry name" value="MULTIDRUG RESISTANCE PROTEIN MDTA"/>
    <property type="match status" value="1"/>
</dbReference>
<feature type="coiled-coil region" evidence="2">
    <location>
        <begin position="108"/>
        <end position="162"/>
    </location>
</feature>
<keyword evidence="2" id="KW-0175">Coiled coil</keyword>
<dbReference type="GO" id="GO:1990281">
    <property type="term" value="C:efflux pump complex"/>
    <property type="evidence" value="ECO:0007669"/>
    <property type="project" value="TreeGrafter"/>
</dbReference>
<dbReference type="FunFam" id="2.40.30.170:FF:000010">
    <property type="entry name" value="Efflux RND transporter periplasmic adaptor subunit"/>
    <property type="match status" value="1"/>
</dbReference>
<dbReference type="Pfam" id="PF25917">
    <property type="entry name" value="BSH_RND"/>
    <property type="match status" value="1"/>
</dbReference>
<dbReference type="InterPro" id="IPR006143">
    <property type="entry name" value="RND_pump_MFP"/>
</dbReference>
<dbReference type="PANTHER" id="PTHR30469:SF11">
    <property type="entry name" value="BLL4320 PROTEIN"/>
    <property type="match status" value="1"/>
</dbReference>
<feature type="domain" description="CusB-like beta-barrel" evidence="5">
    <location>
        <begin position="204"/>
        <end position="274"/>
    </location>
</feature>
<dbReference type="Gene3D" id="2.40.50.100">
    <property type="match status" value="1"/>
</dbReference>
<reference evidence="6 7" key="1">
    <citation type="submission" date="2020-07" db="EMBL/GenBank/DDBJ databases">
        <title>Stappia sp., F7233, whole genome shotgun sequencing project.</title>
        <authorList>
            <person name="Jiang S."/>
            <person name="Liu Z.W."/>
            <person name="Du Z.J."/>
        </authorList>
    </citation>
    <scope>NUCLEOTIDE SEQUENCE [LARGE SCALE GENOMIC DNA]</scope>
    <source>
        <strain evidence="6 7">F7233</strain>
    </source>
</reference>
<sequence length="397" mass="42355">MLKRILAFLLVVVVIALCGGLIGFNVIRDKAIGQFFATMPRPTVTVSTLTVKTQTWQPGIEAIGTIVARQGVDVAARASGTVKEIRFKANDRVEQGALLVQLDDELEKADLIAVEANLERDRQALERAKKLEGRGVSSTSVLDNAKAALDASISQYERVKAQIALKQIYAPFSGTIGIPRIDLGEYLAEGSIIATLQDLDTMKVDFNVAEGQVRSLQLGQDIRVGLDAEHLAHTGRIIGIDPKADPASRLVAVQAEVENTDLALRPGQFAAVRIELPVEEDIIALPQTAVVMSLYGAYVYAVREDTADAAAPPEPGSDAAAAGKAPDEPKAEKKLVARQVFVKTGRRYLGRIEVTDGLKPGDIVVTAGQNKLTIGSPVKIDNTINPEPEARVAGGAS</sequence>
<evidence type="ECO:0000256" key="1">
    <source>
        <dbReference type="ARBA" id="ARBA00009477"/>
    </source>
</evidence>